<dbReference type="Pfam" id="PF01244">
    <property type="entry name" value="Peptidase_M19"/>
    <property type="match status" value="1"/>
</dbReference>
<dbReference type="HOGENOM" id="CLU_031404_4_0_1"/>
<comment type="cofactor">
    <cofactor evidence="2">
        <name>Zn(2+)</name>
        <dbReference type="ChEBI" id="CHEBI:29105"/>
    </cofactor>
</comment>
<dbReference type="Gene3D" id="3.20.20.140">
    <property type="entry name" value="Metal-dependent hydrolases"/>
    <property type="match status" value="1"/>
</dbReference>
<proteinExistence type="inferred from homology"/>
<dbReference type="PROSITE" id="PS51365">
    <property type="entry name" value="RENAL_DIPEPTIDASE_2"/>
    <property type="match status" value="1"/>
</dbReference>
<dbReference type="InterPro" id="IPR032466">
    <property type="entry name" value="Metal_Hydrolase"/>
</dbReference>
<dbReference type="CDD" id="cd01301">
    <property type="entry name" value="rDP_like"/>
    <property type="match status" value="1"/>
</dbReference>
<evidence type="ECO:0000256" key="1">
    <source>
        <dbReference type="ARBA" id="ARBA00022997"/>
    </source>
</evidence>
<dbReference type="SMR" id="E5A5P8"/>
<evidence type="ECO:0000256" key="2">
    <source>
        <dbReference type="RuleBase" id="RU341113"/>
    </source>
</evidence>
<keyword evidence="2" id="KW-0479">Metal-binding</keyword>
<keyword evidence="4" id="KW-1185">Reference proteome</keyword>
<dbReference type="InterPro" id="IPR008257">
    <property type="entry name" value="Pept_M19"/>
</dbReference>
<dbReference type="GO" id="GO:0046872">
    <property type="term" value="F:metal ion binding"/>
    <property type="evidence" value="ECO:0007669"/>
    <property type="project" value="UniProtKB-UniRule"/>
</dbReference>
<keyword evidence="1 2" id="KW-0224">Dipeptidase</keyword>
<protein>
    <recommendedName>
        <fullName evidence="2">Dipeptidase</fullName>
        <ecNumber evidence="2">3.4.13.19</ecNumber>
    </recommendedName>
</protein>
<dbReference type="Proteomes" id="UP000002668">
    <property type="component" value="Genome"/>
</dbReference>
<evidence type="ECO:0000313" key="3">
    <source>
        <dbReference type="EMBL" id="CBX98946.1"/>
    </source>
</evidence>
<sequence>MKSEPGNEFLERAANLLSRVPLIDGHNDWANIIRGYYSNKIHVRNFSREESLVGHVDIKKLRKGLVGGTFWSAYVDCPAQDKINVFNDDSYLETIRETLQQIDLILRLIKKYPDDLELATTSSGILSSFQNGKIASLLGIEGLHQIGNSPSVLRMFYNLGVRYATLTHNHNNAYADSATAKTPVHNGLSIKGRAIIQEMNRLGMIIDLSHTSEQTAEDVLRQTRAPIIFSHSSAFGVHPHPRNVKDNILHMLKSNKGLIMISFVPEFSSADPGLSSLMDVVKHIIYVGELIGYDHVGIGSDFDGMARAVLGLSDTSTFPRLVAELIANQIPEGDVEKIVGGNLIRVMGDVEAVAHRQCEDDILELEEEVKPLWDDAFKAKIAAAYPEALALNAL</sequence>
<reference evidence="4" key="1">
    <citation type="journal article" date="2011" name="Nat. Commun.">
        <title>Effector diversification within compartments of the Leptosphaeria maculans genome affected by Repeat-Induced Point mutations.</title>
        <authorList>
            <person name="Rouxel T."/>
            <person name="Grandaubert J."/>
            <person name="Hane J.K."/>
            <person name="Hoede C."/>
            <person name="van de Wouw A.P."/>
            <person name="Couloux A."/>
            <person name="Dominguez V."/>
            <person name="Anthouard V."/>
            <person name="Bally P."/>
            <person name="Bourras S."/>
            <person name="Cozijnsen A.J."/>
            <person name="Ciuffetti L.M."/>
            <person name="Degrave A."/>
            <person name="Dilmaghani A."/>
            <person name="Duret L."/>
            <person name="Fudal I."/>
            <person name="Goodwin S.B."/>
            <person name="Gout L."/>
            <person name="Glaser N."/>
            <person name="Linglin J."/>
            <person name="Kema G.H.J."/>
            <person name="Lapalu N."/>
            <person name="Lawrence C.B."/>
            <person name="May K."/>
            <person name="Meyer M."/>
            <person name="Ollivier B."/>
            <person name="Poulain J."/>
            <person name="Schoch C.L."/>
            <person name="Simon A."/>
            <person name="Spatafora J.W."/>
            <person name="Stachowiak A."/>
            <person name="Turgeon B.G."/>
            <person name="Tyler B.M."/>
            <person name="Vincent D."/>
            <person name="Weissenbach J."/>
            <person name="Amselem J."/>
            <person name="Quesneville H."/>
            <person name="Oliver R.P."/>
            <person name="Wincker P."/>
            <person name="Balesdent M.-H."/>
            <person name="Howlett B.J."/>
        </authorList>
    </citation>
    <scope>NUCLEOTIDE SEQUENCE [LARGE SCALE GENOMIC DNA]</scope>
    <source>
        <strain evidence="4">JN3 / isolate v23.1.3 / race Av1-4-5-6-7-8</strain>
    </source>
</reference>
<dbReference type="OrthoDB" id="445695at2759"/>
<dbReference type="InParanoid" id="E5A5P8"/>
<accession>E5A5P8</accession>
<keyword evidence="2" id="KW-0645">Protease</keyword>
<dbReference type="OMA" id="QQPRACF"/>
<dbReference type="GO" id="GO:0006508">
    <property type="term" value="P:proteolysis"/>
    <property type="evidence" value="ECO:0007669"/>
    <property type="project" value="UniProtKB-KW"/>
</dbReference>
<name>E5A5P8_LEPMJ</name>
<dbReference type="EMBL" id="FP929134">
    <property type="protein sequence ID" value="CBX98946.1"/>
    <property type="molecule type" value="Genomic_DNA"/>
</dbReference>
<comment type="similarity">
    <text evidence="2">Belongs to the metallo-dependent hydrolases superfamily. Peptidase M19 family.</text>
</comment>
<dbReference type="PANTHER" id="PTHR10443:SF12">
    <property type="entry name" value="DIPEPTIDASE"/>
    <property type="match status" value="1"/>
</dbReference>
<evidence type="ECO:0000313" key="4">
    <source>
        <dbReference type="Proteomes" id="UP000002668"/>
    </source>
</evidence>
<comment type="catalytic activity">
    <reaction evidence="2">
        <text>an L-aminoacyl-L-amino acid + H2O = 2 an L-alpha-amino acid</text>
        <dbReference type="Rhea" id="RHEA:48940"/>
        <dbReference type="ChEBI" id="CHEBI:15377"/>
        <dbReference type="ChEBI" id="CHEBI:59869"/>
        <dbReference type="ChEBI" id="CHEBI:77460"/>
        <dbReference type="EC" id="3.4.13.19"/>
    </reaction>
</comment>
<gene>
    <name evidence="3" type="ORF">LEMA_P081850.1</name>
</gene>
<keyword evidence="2" id="KW-0862">Zinc</keyword>
<organism evidence="4">
    <name type="scientific">Leptosphaeria maculans (strain JN3 / isolate v23.1.3 / race Av1-4-5-6-7-8)</name>
    <name type="common">Blackleg fungus</name>
    <name type="synonym">Phoma lingam</name>
    <dbReference type="NCBI Taxonomy" id="985895"/>
    <lineage>
        <taxon>Eukaryota</taxon>
        <taxon>Fungi</taxon>
        <taxon>Dikarya</taxon>
        <taxon>Ascomycota</taxon>
        <taxon>Pezizomycotina</taxon>
        <taxon>Dothideomycetes</taxon>
        <taxon>Pleosporomycetidae</taxon>
        <taxon>Pleosporales</taxon>
        <taxon>Pleosporineae</taxon>
        <taxon>Leptosphaeriaceae</taxon>
        <taxon>Plenodomus</taxon>
        <taxon>Plenodomus lingam/Leptosphaeria maculans species complex</taxon>
    </lineage>
</organism>
<dbReference type="EC" id="3.4.13.19" evidence="2"/>
<keyword evidence="2" id="KW-0482">Metalloprotease</keyword>
<dbReference type="RefSeq" id="XP_003842425.1">
    <property type="nucleotide sequence ID" value="XM_003842377.1"/>
</dbReference>
<dbReference type="VEuPathDB" id="FungiDB:LEMA_P081850.1"/>
<dbReference type="eggNOG" id="KOG4127">
    <property type="taxonomic scope" value="Eukaryota"/>
</dbReference>
<dbReference type="GO" id="GO:0070573">
    <property type="term" value="F:metallodipeptidase activity"/>
    <property type="evidence" value="ECO:0007669"/>
    <property type="project" value="InterPro"/>
</dbReference>
<dbReference type="PANTHER" id="PTHR10443">
    <property type="entry name" value="MICROSOMAL DIPEPTIDASE"/>
    <property type="match status" value="1"/>
</dbReference>
<dbReference type="AlphaFoldDB" id="E5A5P8"/>
<keyword evidence="2" id="KW-0378">Hydrolase</keyword>
<dbReference type="SUPFAM" id="SSF51556">
    <property type="entry name" value="Metallo-dependent hydrolases"/>
    <property type="match status" value="1"/>
</dbReference>
<dbReference type="GeneID" id="13282415"/>